<comment type="similarity">
    <text evidence="1">Belongs to the DDAH family.</text>
</comment>
<feature type="active site" description="Nucleophile" evidence="3">
    <location>
        <position position="261"/>
    </location>
</feature>
<dbReference type="EMBL" id="CAXKWB010004505">
    <property type="protein sequence ID" value="CAL4073854.1"/>
    <property type="molecule type" value="Genomic_DNA"/>
</dbReference>
<dbReference type="Gene3D" id="3.75.10.10">
    <property type="entry name" value="L-arginine/glycine Amidinotransferase, Chain A"/>
    <property type="match status" value="1"/>
</dbReference>
<dbReference type="GO" id="GO:0045429">
    <property type="term" value="P:positive regulation of nitric oxide biosynthetic process"/>
    <property type="evidence" value="ECO:0007669"/>
    <property type="project" value="TreeGrafter"/>
</dbReference>
<dbReference type="GO" id="GO:0016597">
    <property type="term" value="F:amino acid binding"/>
    <property type="evidence" value="ECO:0007669"/>
    <property type="project" value="TreeGrafter"/>
</dbReference>
<evidence type="ECO:0000313" key="5">
    <source>
        <dbReference type="Proteomes" id="UP001497623"/>
    </source>
</evidence>
<dbReference type="FunFam" id="3.75.10.10:FF:000004">
    <property type="entry name" value="N(G),N(G)-dimethylarginine dimethylaminohydrolase 1"/>
    <property type="match status" value="1"/>
</dbReference>
<dbReference type="GO" id="GO:0000052">
    <property type="term" value="P:citrulline metabolic process"/>
    <property type="evidence" value="ECO:0007669"/>
    <property type="project" value="TreeGrafter"/>
</dbReference>
<accession>A0AAV2QAC0</accession>
<name>A0AAV2QAC0_MEGNR</name>
<gene>
    <name evidence="4" type="ORF">MNOR_LOCUS9341</name>
</gene>
<keyword evidence="5" id="KW-1185">Reference proteome</keyword>
<dbReference type="Proteomes" id="UP001497623">
    <property type="component" value="Unassembled WGS sequence"/>
</dbReference>
<sequence length="271" mass="29559">MLFRHFTHAIVRGVPKSLARSAVGLNGKVNLEKAKMQHKIYVSTLREVGLEIIELPPDENYPDCVFVEDTAVVCNGTALVSKPGHPTRRKEADYMRSILKNELGLQVSEIEDPAATLDGGDVLFTGKEFFVGLSGRTNQAGVSALASTFSEFPCVPIKVDKALHLKCLIGMAGPDLMCVDPSAEGRDTYSRLQKAANFQYQTLDLPEVGAANVVLVNGTLLHGTTEELPKLANIFQEQLSHLNLKPINISEFRKANGNLTCCSILIHKSET</sequence>
<keyword evidence="2" id="KW-0378">Hydrolase</keyword>
<proteinExistence type="inferred from homology"/>
<evidence type="ECO:0000313" key="4">
    <source>
        <dbReference type="EMBL" id="CAL4073854.1"/>
    </source>
</evidence>
<dbReference type="GO" id="GO:0006525">
    <property type="term" value="P:arginine metabolic process"/>
    <property type="evidence" value="ECO:0007669"/>
    <property type="project" value="TreeGrafter"/>
</dbReference>
<dbReference type="Pfam" id="PF19420">
    <property type="entry name" value="DDAH_eukar"/>
    <property type="match status" value="1"/>
</dbReference>
<dbReference type="PANTHER" id="PTHR12737">
    <property type="entry name" value="DIMETHYLARGININE DIMETHYLAMINOHYDROLASE"/>
    <property type="match status" value="1"/>
</dbReference>
<evidence type="ECO:0008006" key="6">
    <source>
        <dbReference type="Google" id="ProtNLM"/>
    </source>
</evidence>
<evidence type="ECO:0000256" key="2">
    <source>
        <dbReference type="ARBA" id="ARBA00022801"/>
    </source>
</evidence>
<dbReference type="PANTHER" id="PTHR12737:SF9">
    <property type="entry name" value="DIMETHYLARGININASE"/>
    <property type="match status" value="1"/>
</dbReference>
<dbReference type="GO" id="GO:0016403">
    <property type="term" value="F:dimethylargininase activity"/>
    <property type="evidence" value="ECO:0007669"/>
    <property type="project" value="TreeGrafter"/>
</dbReference>
<reference evidence="4 5" key="1">
    <citation type="submission" date="2024-05" db="EMBL/GenBank/DDBJ databases">
        <authorList>
            <person name="Wallberg A."/>
        </authorList>
    </citation>
    <scope>NUCLEOTIDE SEQUENCE [LARGE SCALE GENOMIC DNA]</scope>
</reference>
<evidence type="ECO:0000256" key="1">
    <source>
        <dbReference type="ARBA" id="ARBA00008532"/>
    </source>
</evidence>
<evidence type="ECO:0000256" key="3">
    <source>
        <dbReference type="PIRSR" id="PIRSR633199-1"/>
    </source>
</evidence>
<protein>
    <recommendedName>
        <fullName evidence="6">Dimethylargininase</fullName>
    </recommendedName>
</protein>
<feature type="active site" description="Proton donor" evidence="3">
    <location>
        <position position="164"/>
    </location>
</feature>
<dbReference type="AlphaFoldDB" id="A0AAV2QAC0"/>
<dbReference type="SUPFAM" id="SSF55909">
    <property type="entry name" value="Pentein"/>
    <property type="match status" value="1"/>
</dbReference>
<dbReference type="InterPro" id="IPR033199">
    <property type="entry name" value="DDAH-like"/>
</dbReference>
<organism evidence="4 5">
    <name type="scientific">Meganyctiphanes norvegica</name>
    <name type="common">Northern krill</name>
    <name type="synonym">Thysanopoda norvegica</name>
    <dbReference type="NCBI Taxonomy" id="48144"/>
    <lineage>
        <taxon>Eukaryota</taxon>
        <taxon>Metazoa</taxon>
        <taxon>Ecdysozoa</taxon>
        <taxon>Arthropoda</taxon>
        <taxon>Crustacea</taxon>
        <taxon>Multicrustacea</taxon>
        <taxon>Malacostraca</taxon>
        <taxon>Eumalacostraca</taxon>
        <taxon>Eucarida</taxon>
        <taxon>Euphausiacea</taxon>
        <taxon>Euphausiidae</taxon>
        <taxon>Meganyctiphanes</taxon>
    </lineage>
</organism>
<comment type="caution">
    <text evidence="4">The sequence shown here is derived from an EMBL/GenBank/DDBJ whole genome shotgun (WGS) entry which is preliminary data.</text>
</comment>